<name>A0A0E0NRL6_ORYRU</name>
<dbReference type="AlphaFoldDB" id="A0A0E0NRL6"/>
<accession>A0A0E0NRL6</accession>
<sequence length="99" mass="10643">MDGYSTGSGPLSRQRARRERFYGLFIREIGKPREAAAAEAAAYSSIGAEEQNVKDTSAEIRTDPVTQPMLLTGKPVAITDRHSSTSDRVGDGQAGRQAC</sequence>
<reference evidence="2" key="2">
    <citation type="submission" date="2015-06" db="UniProtKB">
        <authorList>
            <consortium name="EnsemblPlants"/>
        </authorList>
    </citation>
    <scope>IDENTIFICATION</scope>
</reference>
<evidence type="ECO:0000256" key="1">
    <source>
        <dbReference type="SAM" id="MobiDB-lite"/>
    </source>
</evidence>
<keyword evidence="3" id="KW-1185">Reference proteome</keyword>
<reference evidence="3" key="1">
    <citation type="submission" date="2013-06" db="EMBL/GenBank/DDBJ databases">
        <authorList>
            <person name="Zhao Q."/>
        </authorList>
    </citation>
    <scope>NUCLEOTIDE SEQUENCE</scope>
    <source>
        <strain evidence="3">cv. W1943</strain>
    </source>
</reference>
<organism evidence="2 3">
    <name type="scientific">Oryza rufipogon</name>
    <name type="common">Brownbeard rice</name>
    <name type="synonym">Asian wild rice</name>
    <dbReference type="NCBI Taxonomy" id="4529"/>
    <lineage>
        <taxon>Eukaryota</taxon>
        <taxon>Viridiplantae</taxon>
        <taxon>Streptophyta</taxon>
        <taxon>Embryophyta</taxon>
        <taxon>Tracheophyta</taxon>
        <taxon>Spermatophyta</taxon>
        <taxon>Magnoliopsida</taxon>
        <taxon>Liliopsida</taxon>
        <taxon>Poales</taxon>
        <taxon>Poaceae</taxon>
        <taxon>BOP clade</taxon>
        <taxon>Oryzoideae</taxon>
        <taxon>Oryzeae</taxon>
        <taxon>Oryzinae</taxon>
        <taxon>Oryza</taxon>
    </lineage>
</organism>
<protein>
    <submittedName>
        <fullName evidence="2">Uncharacterized protein</fullName>
    </submittedName>
</protein>
<evidence type="ECO:0000313" key="2">
    <source>
        <dbReference type="EnsemblPlants" id="ORUFI03G08540.1"/>
    </source>
</evidence>
<dbReference type="Gramene" id="ORUFI03G08540.1">
    <property type="protein sequence ID" value="ORUFI03G08540.1"/>
    <property type="gene ID" value="ORUFI03G08540"/>
</dbReference>
<evidence type="ECO:0000313" key="3">
    <source>
        <dbReference type="Proteomes" id="UP000008022"/>
    </source>
</evidence>
<dbReference type="Proteomes" id="UP000008022">
    <property type="component" value="Unassembled WGS sequence"/>
</dbReference>
<dbReference type="EnsemblPlants" id="ORUFI03G08540.1">
    <property type="protein sequence ID" value="ORUFI03G08540.1"/>
    <property type="gene ID" value="ORUFI03G08540"/>
</dbReference>
<feature type="region of interest" description="Disordered" evidence="1">
    <location>
        <begin position="78"/>
        <end position="99"/>
    </location>
</feature>
<feature type="compositionally biased region" description="Basic and acidic residues" evidence="1">
    <location>
        <begin position="79"/>
        <end position="90"/>
    </location>
</feature>
<dbReference type="HOGENOM" id="CLU_2324442_0_0_1"/>
<proteinExistence type="predicted"/>